<gene>
    <name evidence="1" type="ORF">V6N12_000058</name>
</gene>
<dbReference type="InterPro" id="IPR001739">
    <property type="entry name" value="Methyl_CpG_DNA-bd"/>
</dbReference>
<evidence type="ECO:0000313" key="2">
    <source>
        <dbReference type="Proteomes" id="UP001472677"/>
    </source>
</evidence>
<dbReference type="SUPFAM" id="SSF54171">
    <property type="entry name" value="DNA-binding domain"/>
    <property type="match status" value="1"/>
</dbReference>
<protein>
    <submittedName>
        <fullName evidence="1">Uncharacterized protein</fullName>
    </submittedName>
</protein>
<comment type="caution">
    <text evidence="1">The sequence shown here is derived from an EMBL/GenBank/DDBJ whole genome shotgun (WGS) entry which is preliminary data.</text>
</comment>
<sequence>MGDQKEQKDIKVSPCPIPAGWVLDTKLREDGTLVKHYLCPATDQHFYSYEDLMRYVRYAKEAKISIYSPNFEVNVKKEGHVTVKSEGHN</sequence>
<dbReference type="InterPro" id="IPR016177">
    <property type="entry name" value="DNA-bd_dom_sf"/>
</dbReference>
<dbReference type="Gene3D" id="3.30.890.10">
    <property type="entry name" value="Methyl-cpg-binding Protein 2, Chain A"/>
    <property type="match status" value="1"/>
</dbReference>
<proteinExistence type="predicted"/>
<keyword evidence="2" id="KW-1185">Reference proteome</keyword>
<dbReference type="Proteomes" id="UP001472677">
    <property type="component" value="Unassembled WGS sequence"/>
</dbReference>
<dbReference type="EMBL" id="JBBPBM010000791">
    <property type="protein sequence ID" value="KAK8491324.1"/>
    <property type="molecule type" value="Genomic_DNA"/>
</dbReference>
<accession>A0ABR2ADV3</accession>
<organism evidence="1 2">
    <name type="scientific">Hibiscus sabdariffa</name>
    <name type="common">roselle</name>
    <dbReference type="NCBI Taxonomy" id="183260"/>
    <lineage>
        <taxon>Eukaryota</taxon>
        <taxon>Viridiplantae</taxon>
        <taxon>Streptophyta</taxon>
        <taxon>Embryophyta</taxon>
        <taxon>Tracheophyta</taxon>
        <taxon>Spermatophyta</taxon>
        <taxon>Magnoliopsida</taxon>
        <taxon>eudicotyledons</taxon>
        <taxon>Gunneridae</taxon>
        <taxon>Pentapetalae</taxon>
        <taxon>rosids</taxon>
        <taxon>malvids</taxon>
        <taxon>Malvales</taxon>
        <taxon>Malvaceae</taxon>
        <taxon>Malvoideae</taxon>
        <taxon>Hibiscus</taxon>
    </lineage>
</organism>
<reference evidence="1 2" key="1">
    <citation type="journal article" date="2024" name="G3 (Bethesda)">
        <title>Genome assembly of Hibiscus sabdariffa L. provides insights into metabolisms of medicinal natural products.</title>
        <authorList>
            <person name="Kim T."/>
        </authorList>
    </citation>
    <scope>NUCLEOTIDE SEQUENCE [LARGE SCALE GENOMIC DNA]</scope>
    <source>
        <strain evidence="1">TK-2024</strain>
        <tissue evidence="1">Old leaves</tissue>
    </source>
</reference>
<name>A0ABR2ADV3_9ROSI</name>
<evidence type="ECO:0000313" key="1">
    <source>
        <dbReference type="EMBL" id="KAK8491324.1"/>
    </source>
</evidence>
<dbReference type="PROSITE" id="PS50982">
    <property type="entry name" value="MBD"/>
    <property type="match status" value="1"/>
</dbReference>